<evidence type="ECO:0000256" key="2">
    <source>
        <dbReference type="ARBA" id="ARBA00004370"/>
    </source>
</evidence>
<dbReference type="GO" id="GO:0016020">
    <property type="term" value="C:membrane"/>
    <property type="evidence" value="ECO:0007669"/>
    <property type="project" value="UniProtKB-SubCell"/>
</dbReference>
<reference evidence="11" key="1">
    <citation type="submission" date="2020-08" db="EMBL/GenBank/DDBJ databases">
        <title>Genome public.</title>
        <authorList>
            <person name="Liu C."/>
            <person name="Sun Q."/>
        </authorList>
    </citation>
    <scope>NUCLEOTIDE SEQUENCE</scope>
    <source>
        <strain evidence="11">NSJ-12</strain>
    </source>
</reference>
<dbReference type="Pfam" id="PF06580">
    <property type="entry name" value="His_kinase"/>
    <property type="match status" value="1"/>
</dbReference>
<feature type="transmembrane region" description="Helical" evidence="8">
    <location>
        <begin position="20"/>
        <end position="42"/>
    </location>
</feature>
<dbReference type="RefSeq" id="WP_249333234.1">
    <property type="nucleotide sequence ID" value="NZ_JACRSY010000021.1"/>
</dbReference>
<evidence type="ECO:0000256" key="6">
    <source>
        <dbReference type="ARBA" id="ARBA00022777"/>
    </source>
</evidence>
<evidence type="ECO:0000259" key="10">
    <source>
        <dbReference type="PROSITE" id="PS50885"/>
    </source>
</evidence>
<evidence type="ECO:0000256" key="8">
    <source>
        <dbReference type="SAM" id="Phobius"/>
    </source>
</evidence>
<gene>
    <name evidence="11" type="ORF">H8718_13040</name>
</gene>
<dbReference type="EMBL" id="JACRSY010000021">
    <property type="protein sequence ID" value="MBC8580454.1"/>
    <property type="molecule type" value="Genomic_DNA"/>
</dbReference>
<keyword evidence="7" id="KW-0902">Two-component regulatory system</keyword>
<sequence length="591" mass="68623">MKEIRRKITTYLFHSNTIFVQLVLFTLIVSIVPIGIIGSLLFSHLSSSVEETLNESYSQIAKQYVANMNESLLRYQYRLHQIADNTIIIDELLNRGQDTNPYVKGKKVTVEVRKCLGVEDYNKFRNCMVYSNIKDAKIYGDKVSMIEEARKESWYSEDRILSEGIFTYLSVDRQENILSLIEPIYYIDTESLKKDYLGFVKLDIDTTKLFEPPKDKKELTSPYDIIVLDEEESIVYTSNIYSTSVLEGLAFDQLSSHKMIFKDNKMIYGDRLNLYKLKVLFIFENDFFDRKQETLQNSILWILFLLISLIAITTYLFTRSFSRRVGCLIQKIRLAEEGNFTVTEEIAGNDEITILDRHFNIMLKRLDELIQKNYIQQLEKKEAQLKSLQLQINPHFLYNTLETISSLAAVKHAFDICDLCEKLGDIFRYSLGKNYGEYVPLEQEIRHIQNYIFIQKARFGNKFDVVYNLEQDLLKNQVLRFILQPIVENALSHGLNMKQTKGILTISIKKDEGCICIEVEDNGVGMELNQLIALKEYIQANEVSKEDKKKGIGIRNVNQRIKLACGNQYGITIRSKPNEGTCFTIKLPFIQ</sequence>
<dbReference type="Pfam" id="PF02518">
    <property type="entry name" value="HATPase_c"/>
    <property type="match status" value="1"/>
</dbReference>
<proteinExistence type="predicted"/>
<dbReference type="InterPro" id="IPR050640">
    <property type="entry name" value="Bact_2-comp_sensor_kinase"/>
</dbReference>
<dbReference type="InterPro" id="IPR005467">
    <property type="entry name" value="His_kinase_dom"/>
</dbReference>
<dbReference type="CDD" id="cd06225">
    <property type="entry name" value="HAMP"/>
    <property type="match status" value="1"/>
</dbReference>
<dbReference type="PRINTS" id="PR00344">
    <property type="entry name" value="BCTRLSENSOR"/>
</dbReference>
<feature type="domain" description="HAMP" evidence="10">
    <location>
        <begin position="319"/>
        <end position="371"/>
    </location>
</feature>
<evidence type="ECO:0000256" key="4">
    <source>
        <dbReference type="ARBA" id="ARBA00022553"/>
    </source>
</evidence>
<feature type="domain" description="Histidine kinase" evidence="9">
    <location>
        <begin position="479"/>
        <end position="591"/>
    </location>
</feature>
<evidence type="ECO:0000256" key="3">
    <source>
        <dbReference type="ARBA" id="ARBA00012438"/>
    </source>
</evidence>
<dbReference type="SMART" id="SM00304">
    <property type="entry name" value="HAMP"/>
    <property type="match status" value="1"/>
</dbReference>
<keyword evidence="12" id="KW-1185">Reference proteome</keyword>
<dbReference type="SUPFAM" id="SSF55874">
    <property type="entry name" value="ATPase domain of HSP90 chaperone/DNA topoisomerase II/histidine kinase"/>
    <property type="match status" value="1"/>
</dbReference>
<comment type="caution">
    <text evidence="11">The sequence shown here is derived from an EMBL/GenBank/DDBJ whole genome shotgun (WGS) entry which is preliminary data.</text>
</comment>
<keyword evidence="4" id="KW-0597">Phosphoprotein</keyword>
<dbReference type="Gene3D" id="3.30.565.10">
    <property type="entry name" value="Histidine kinase-like ATPase, C-terminal domain"/>
    <property type="match status" value="1"/>
</dbReference>
<dbReference type="SUPFAM" id="SSF158472">
    <property type="entry name" value="HAMP domain-like"/>
    <property type="match status" value="1"/>
</dbReference>
<evidence type="ECO:0000313" key="12">
    <source>
        <dbReference type="Proteomes" id="UP000655830"/>
    </source>
</evidence>
<evidence type="ECO:0000256" key="5">
    <source>
        <dbReference type="ARBA" id="ARBA00022679"/>
    </source>
</evidence>
<evidence type="ECO:0000256" key="1">
    <source>
        <dbReference type="ARBA" id="ARBA00000085"/>
    </source>
</evidence>
<dbReference type="AlphaFoldDB" id="A0A926EIZ9"/>
<organism evidence="11 12">
    <name type="scientific">Zhenhengia yiwuensis</name>
    <dbReference type="NCBI Taxonomy" id="2763666"/>
    <lineage>
        <taxon>Bacteria</taxon>
        <taxon>Bacillati</taxon>
        <taxon>Bacillota</taxon>
        <taxon>Clostridia</taxon>
        <taxon>Lachnospirales</taxon>
        <taxon>Lachnospiraceae</taxon>
        <taxon>Zhenhengia</taxon>
    </lineage>
</organism>
<dbReference type="InterPro" id="IPR003594">
    <property type="entry name" value="HATPase_dom"/>
</dbReference>
<evidence type="ECO:0000256" key="7">
    <source>
        <dbReference type="ARBA" id="ARBA00023012"/>
    </source>
</evidence>
<dbReference type="InterPro" id="IPR036890">
    <property type="entry name" value="HATPase_C_sf"/>
</dbReference>
<evidence type="ECO:0000259" key="9">
    <source>
        <dbReference type="PROSITE" id="PS50109"/>
    </source>
</evidence>
<dbReference type="PROSITE" id="PS50109">
    <property type="entry name" value="HIS_KIN"/>
    <property type="match status" value="1"/>
</dbReference>
<dbReference type="PANTHER" id="PTHR34220">
    <property type="entry name" value="SENSOR HISTIDINE KINASE YPDA"/>
    <property type="match status" value="1"/>
</dbReference>
<feature type="transmembrane region" description="Helical" evidence="8">
    <location>
        <begin position="299"/>
        <end position="318"/>
    </location>
</feature>
<dbReference type="InterPro" id="IPR004358">
    <property type="entry name" value="Sig_transdc_His_kin-like_C"/>
</dbReference>
<keyword evidence="8" id="KW-0472">Membrane</keyword>
<comment type="catalytic activity">
    <reaction evidence="1">
        <text>ATP + protein L-histidine = ADP + protein N-phospho-L-histidine.</text>
        <dbReference type="EC" id="2.7.13.3"/>
    </reaction>
</comment>
<dbReference type="EC" id="2.7.13.3" evidence="3"/>
<keyword evidence="5" id="KW-0808">Transferase</keyword>
<dbReference type="Gene3D" id="6.10.340.10">
    <property type="match status" value="1"/>
</dbReference>
<dbReference type="InterPro" id="IPR003660">
    <property type="entry name" value="HAMP_dom"/>
</dbReference>
<dbReference type="Proteomes" id="UP000655830">
    <property type="component" value="Unassembled WGS sequence"/>
</dbReference>
<evidence type="ECO:0000313" key="11">
    <source>
        <dbReference type="EMBL" id="MBC8580454.1"/>
    </source>
</evidence>
<dbReference type="InterPro" id="IPR010559">
    <property type="entry name" value="Sig_transdc_His_kin_internal"/>
</dbReference>
<dbReference type="SMART" id="SM00387">
    <property type="entry name" value="HATPase_c"/>
    <property type="match status" value="1"/>
</dbReference>
<accession>A0A926EIZ9</accession>
<comment type="subcellular location">
    <subcellularLocation>
        <location evidence="2">Membrane</location>
    </subcellularLocation>
</comment>
<keyword evidence="8" id="KW-1133">Transmembrane helix</keyword>
<keyword evidence="8" id="KW-0812">Transmembrane</keyword>
<dbReference type="PROSITE" id="PS50885">
    <property type="entry name" value="HAMP"/>
    <property type="match status" value="1"/>
</dbReference>
<keyword evidence="6 11" id="KW-0418">Kinase</keyword>
<protein>
    <recommendedName>
        <fullName evidence="3">histidine kinase</fullName>
        <ecNumber evidence="3">2.7.13.3</ecNumber>
    </recommendedName>
</protein>
<dbReference type="PANTHER" id="PTHR34220:SF7">
    <property type="entry name" value="SENSOR HISTIDINE KINASE YPDA"/>
    <property type="match status" value="1"/>
</dbReference>
<dbReference type="GO" id="GO:0000155">
    <property type="term" value="F:phosphorelay sensor kinase activity"/>
    <property type="evidence" value="ECO:0007669"/>
    <property type="project" value="InterPro"/>
</dbReference>
<name>A0A926EIZ9_9FIRM</name>